<dbReference type="AlphaFoldDB" id="A0A1E1W1R4"/>
<dbReference type="EMBL" id="GDQN01010172">
    <property type="protein sequence ID" value="JAT80882.1"/>
    <property type="molecule type" value="Transcribed_RNA"/>
</dbReference>
<feature type="region of interest" description="Disordered" evidence="1">
    <location>
        <begin position="1"/>
        <end position="24"/>
    </location>
</feature>
<reference evidence="2" key="1">
    <citation type="submission" date="2015-09" db="EMBL/GenBank/DDBJ databases">
        <title>De novo assembly of Pectinophora gossypiella (Pink Bollworm) gut transcriptome.</title>
        <authorList>
            <person name="Tassone E.E."/>
        </authorList>
    </citation>
    <scope>NUCLEOTIDE SEQUENCE</scope>
</reference>
<gene>
    <name evidence="2" type="ORF">g.9641</name>
</gene>
<organism evidence="2">
    <name type="scientific">Pectinophora gossypiella</name>
    <name type="common">Cotton pink bollworm</name>
    <name type="synonym">Depressaria gossypiella</name>
    <dbReference type="NCBI Taxonomy" id="13191"/>
    <lineage>
        <taxon>Eukaryota</taxon>
        <taxon>Metazoa</taxon>
        <taxon>Ecdysozoa</taxon>
        <taxon>Arthropoda</taxon>
        <taxon>Hexapoda</taxon>
        <taxon>Insecta</taxon>
        <taxon>Pterygota</taxon>
        <taxon>Neoptera</taxon>
        <taxon>Endopterygota</taxon>
        <taxon>Lepidoptera</taxon>
        <taxon>Glossata</taxon>
        <taxon>Ditrysia</taxon>
        <taxon>Gelechioidea</taxon>
        <taxon>Gelechiidae</taxon>
        <taxon>Apatetrinae</taxon>
        <taxon>Pectinophora</taxon>
    </lineage>
</organism>
<protein>
    <submittedName>
        <fullName evidence="2">Uncharacterized protein</fullName>
    </submittedName>
</protein>
<feature type="region of interest" description="Disordered" evidence="1">
    <location>
        <begin position="885"/>
        <end position="911"/>
    </location>
</feature>
<sequence>METVEATKSENRDATDFPLDNTNIILPHKSSQDVIYPTQEIKPINKDVTDKIHHRESNKVEIDNNDKMNEEVIKQSNEIDKASDLVHVTCDENMEFSKSAQSEVSPLELIESADKPGEELYVTPERKSCVQDNQSEMEISIDDKNEISSKYKKAINNKEDISSESNAQILEDNSINASPEKGKVSLDDTSNLKPQTASLSNFSTVEDICEPSPPKTPKKLDMAHVSPVKSSPLKSYQQVIEPYMNESTASAVDALLSVSREADRVPRIIGSGPPEDLFEDDNKEAMGTYDGVNVIVTDNGICKDLEANHEKTDELVQDLNGITNNEFVHEIVTQSVESEIPSKGNEMIVDKEETAAETLPSESDLQIAETLLNLPSTALQNKSKDLQEIVSVPMCIDNQQFEEVTESIVETVVENDVKSYGADEIVVNDVNSDLLINKNKNMNIRYETEQEKSENLNAAQSLVEMSESIDHKMNIAESNILNNDETPNTILNAKQNNGIETPSVARKVELPLSSDNNNDQLSNTKITKSEITSSRLLKILEEPTKPKAPATKTTPIKQTTPLKQVFVSGKEKILNFDVAKASIKSKSQAPKQKIIIRRTGPSKNIINNLSDVVASPEKIILSRTNVSSQDGSSVQTFTIQGPEITTSSEAKQIIIQPKIRKVNQPKTLTKLQKIKPQNSLVQWNETKTTTTSKISVTEEPMFDINSMPVVLSDDILTPESIEKMPIVMPDGNIITNTPTPPKLVKTAKPTIIENEKVAISASPGKPEPKSLIMNTVTTTTDANKVTTPNILSKSAKLRGAKPMLVIDKTTGKQKIIMTKAEPTVVKEPKPTQTIIQPVPQTATKTEKFIILPTGGSPRPARAQKIVIDPQTGKAHVLVAKGQEAPLSGPAADNKPVSAKLIPSSSDSSSPGNTVMIITNAQGAQSRIVLTPEHEKLLFPNKHQPNISQLKPITQRITTNASAPKTIVNASPVKQPTKIVPKQKSAIITSKGQLIVGGRVTSTAQNIAPMPEIRPAPKPEIRSVPKKIIAAEPKKLMQAIQKNASEPLIFLQQKSGAVMQLTAAQFEHLQRTGQIVQKSPAPAPAPVQENKIVVQKTITIPPKEITGPVLQKQRIRKSAVASPTPAKRVKQE</sequence>
<feature type="compositionally biased region" description="Basic and acidic residues" evidence="1">
    <location>
        <begin position="1"/>
        <end position="15"/>
    </location>
</feature>
<feature type="non-terminal residue" evidence="2">
    <location>
        <position position="1131"/>
    </location>
</feature>
<evidence type="ECO:0000313" key="2">
    <source>
        <dbReference type="EMBL" id="JAT80882.1"/>
    </source>
</evidence>
<evidence type="ECO:0000256" key="1">
    <source>
        <dbReference type="SAM" id="MobiDB-lite"/>
    </source>
</evidence>
<proteinExistence type="predicted"/>
<dbReference type="OrthoDB" id="6381815at2759"/>
<feature type="region of interest" description="Disordered" evidence="1">
    <location>
        <begin position="1108"/>
        <end position="1131"/>
    </location>
</feature>
<name>A0A1E1W1R4_PECGO</name>
<accession>A0A1E1W1R4</accession>